<dbReference type="EMBL" id="AIMD01000034">
    <property type="protein sequence ID" value="EJF94388.1"/>
    <property type="molecule type" value="Genomic_DNA"/>
</dbReference>
<dbReference type="GO" id="GO:0003677">
    <property type="term" value="F:DNA binding"/>
    <property type="evidence" value="ECO:0007669"/>
    <property type="project" value="InterPro"/>
</dbReference>
<reference evidence="2 3" key="1">
    <citation type="submission" date="2012-03" db="EMBL/GenBank/DDBJ databases">
        <title>The Genome Sequence of Bartonella taylorii 8TBB.</title>
        <authorList>
            <consortium name="The Broad Institute Genome Sequencing Platform"/>
            <consortium name="The Broad Institute Genome Sequencing Center for Infectious Disease"/>
            <person name="Feldgarden M."/>
            <person name="Kirby J."/>
            <person name="Kosoy M."/>
            <person name="Birtles R."/>
            <person name="Probert W.S."/>
            <person name="Chiaraviglio L."/>
            <person name="Young S.K."/>
            <person name="Zeng Q."/>
            <person name="Gargeya S."/>
            <person name="Fitzgerald M."/>
            <person name="Haas B."/>
            <person name="Abouelleil A."/>
            <person name="Alvarado L."/>
            <person name="Arachchi H.M."/>
            <person name="Berlin A."/>
            <person name="Chapman S.B."/>
            <person name="Gearin G."/>
            <person name="Goldberg J."/>
            <person name="Griggs A."/>
            <person name="Gujja S."/>
            <person name="Hansen M."/>
            <person name="Heiman D."/>
            <person name="Howarth C."/>
            <person name="Larimer J."/>
            <person name="Lui A."/>
            <person name="MacDonald P.J.P."/>
            <person name="McCowen C."/>
            <person name="Montmayeur A."/>
            <person name="Murphy C."/>
            <person name="Neiman D."/>
            <person name="Pearson M."/>
            <person name="Priest M."/>
            <person name="Roberts A."/>
            <person name="Saif S."/>
            <person name="Shea T."/>
            <person name="Sisk P."/>
            <person name="Stolte C."/>
            <person name="Sykes S."/>
            <person name="Wortman J."/>
            <person name="Nusbaum C."/>
            <person name="Birren B."/>
        </authorList>
    </citation>
    <scope>NUCLEOTIDE SEQUENCE [LARGE SCALE GENOMIC DNA]</scope>
    <source>
        <strain evidence="2 3">8TBB</strain>
    </source>
</reference>
<dbReference type="Proteomes" id="UP000002648">
    <property type="component" value="Unassembled WGS sequence"/>
</dbReference>
<sequence length="253" mass="28956">MNNSTYLPINKDKLIKLREVENEPRVRDVDLAEKLGFVRTRDVRKLITRNMQEIERFGRCATVAHVIKGNNVTEYWLNEEQALLIATLSNTEKSSQVRYMLIKLFVAWRRGEIKQSYVQSIDYSSPAVMLGVLTHLKDENERKDNIIAKLAPKAKALDGLKRSDGLFGLIEAAKMLEVRPKDLTDYLRKHDWVYRRAPGAPLLPYQEKIKKGFMDCPAITIQRPDGTEKILPSTKITPKGLACLREQIHGGVQ</sequence>
<proteinExistence type="predicted"/>
<accession>A0A9P2RZ16</accession>
<dbReference type="InterPro" id="IPR005039">
    <property type="entry name" value="Ant_C"/>
</dbReference>
<feature type="domain" description="Antirepressor protein C-terminal" evidence="1">
    <location>
        <begin position="146"/>
        <end position="248"/>
    </location>
</feature>
<gene>
    <name evidence="2" type="ORF">ME9_00972</name>
</gene>
<keyword evidence="3" id="KW-1185">Reference proteome</keyword>
<protein>
    <recommendedName>
        <fullName evidence="1">Antirepressor protein C-terminal domain-containing protein</fullName>
    </recommendedName>
</protein>
<evidence type="ECO:0000313" key="2">
    <source>
        <dbReference type="EMBL" id="EJF94388.1"/>
    </source>
</evidence>
<dbReference type="RefSeq" id="WP_004859797.1">
    <property type="nucleotide sequence ID" value="NZ_JH725052.1"/>
</dbReference>
<comment type="caution">
    <text evidence="2">The sequence shown here is derived from an EMBL/GenBank/DDBJ whole genome shotgun (WGS) entry which is preliminary data.</text>
</comment>
<dbReference type="AlphaFoldDB" id="A0A9P2RZ16"/>
<evidence type="ECO:0000259" key="1">
    <source>
        <dbReference type="Pfam" id="PF03374"/>
    </source>
</evidence>
<dbReference type="Pfam" id="PF03374">
    <property type="entry name" value="ANT"/>
    <property type="match status" value="1"/>
</dbReference>
<name>A0A9P2RZ16_BARTA</name>
<organism evidence="2 3">
    <name type="scientific">Bartonella taylorii 8TBB</name>
    <dbReference type="NCBI Taxonomy" id="1094560"/>
    <lineage>
        <taxon>Bacteria</taxon>
        <taxon>Pseudomonadati</taxon>
        <taxon>Pseudomonadota</taxon>
        <taxon>Alphaproteobacteria</taxon>
        <taxon>Hyphomicrobiales</taxon>
        <taxon>Bartonellaceae</taxon>
        <taxon>Bartonella</taxon>
    </lineage>
</organism>
<dbReference type="OrthoDB" id="8410826at2"/>
<evidence type="ECO:0000313" key="3">
    <source>
        <dbReference type="Proteomes" id="UP000002648"/>
    </source>
</evidence>